<sequence>MDSKQVSRNITGFSSVILDSLRIVAALTVLVYHMYMHWLPTHGTTDMLAKYAHGGVVVFFVLSGYVIAYTTIQRNRGGRQYMLARFSRLYSIVIPALAVTAFTELALLMTDPELSASMTRGAIVPRYILSMFLSNEVWFLSAAPPINGPLWSLSYEFWYYIIFGLFFFRKKSLKWLLAGLLACVVAGPKILLMMPIWLFGYLSYKFSPGIEKKSSWLLFLSFLVAAGASFVFLPAWPGKLGNAPLFFSGQFITDIIEGIFIALSLTFMPTGGTSVAKLIRPIRRAADLTFPIYVLHFPLLILYDSLSDQAVAHSHQLIVPTIAVLIACIIIGLILERYRRVWDTAFHTLFGFGAQFLSLRKRVYPKAGEKARNA</sequence>
<feature type="domain" description="Acyltransferase 3" evidence="2">
    <location>
        <begin position="18"/>
        <end position="335"/>
    </location>
</feature>
<keyword evidence="1" id="KW-1133">Transmembrane helix</keyword>
<comment type="caution">
    <text evidence="3">The sequence shown here is derived from an EMBL/GenBank/DDBJ whole genome shotgun (WGS) entry which is preliminary data.</text>
</comment>
<keyword evidence="1" id="KW-0812">Transmembrane</keyword>
<keyword evidence="4" id="KW-1185">Reference proteome</keyword>
<evidence type="ECO:0000256" key="1">
    <source>
        <dbReference type="SAM" id="Phobius"/>
    </source>
</evidence>
<dbReference type="AlphaFoldDB" id="A0A2T0UCI2"/>
<dbReference type="GO" id="GO:0016747">
    <property type="term" value="F:acyltransferase activity, transferring groups other than amino-acyl groups"/>
    <property type="evidence" value="ECO:0007669"/>
    <property type="project" value="InterPro"/>
</dbReference>
<keyword evidence="1" id="KW-0472">Membrane</keyword>
<dbReference type="GO" id="GO:0000271">
    <property type="term" value="P:polysaccharide biosynthetic process"/>
    <property type="evidence" value="ECO:0007669"/>
    <property type="project" value="TreeGrafter"/>
</dbReference>
<feature type="transmembrane region" description="Helical" evidence="1">
    <location>
        <begin position="175"/>
        <end position="202"/>
    </location>
</feature>
<dbReference type="PANTHER" id="PTHR23028">
    <property type="entry name" value="ACETYLTRANSFERASE"/>
    <property type="match status" value="1"/>
</dbReference>
<evidence type="ECO:0000313" key="3">
    <source>
        <dbReference type="EMBL" id="PRY55602.1"/>
    </source>
</evidence>
<feature type="transmembrane region" description="Helical" evidence="1">
    <location>
        <begin position="214"/>
        <end position="233"/>
    </location>
</feature>
<feature type="transmembrane region" description="Helical" evidence="1">
    <location>
        <begin position="150"/>
        <end position="168"/>
    </location>
</feature>
<dbReference type="GO" id="GO:0016020">
    <property type="term" value="C:membrane"/>
    <property type="evidence" value="ECO:0007669"/>
    <property type="project" value="TreeGrafter"/>
</dbReference>
<feature type="transmembrane region" description="Helical" evidence="1">
    <location>
        <begin position="245"/>
        <end position="268"/>
    </location>
</feature>
<protein>
    <submittedName>
        <fullName evidence="3">Peptidoglycan/LPS O-acetylase OafA/YrhL</fullName>
    </submittedName>
</protein>
<feature type="transmembrane region" description="Helical" evidence="1">
    <location>
        <begin position="317"/>
        <end position="335"/>
    </location>
</feature>
<evidence type="ECO:0000313" key="4">
    <source>
        <dbReference type="Proteomes" id="UP000238034"/>
    </source>
</evidence>
<evidence type="ECO:0000259" key="2">
    <source>
        <dbReference type="Pfam" id="PF01757"/>
    </source>
</evidence>
<name>A0A2T0UCI2_9SPHI</name>
<accession>A0A2T0UCI2</accession>
<dbReference type="InterPro" id="IPR002656">
    <property type="entry name" value="Acyl_transf_3_dom"/>
</dbReference>
<organism evidence="3 4">
    <name type="scientific">Arcticibacter pallidicorallinus</name>
    <dbReference type="NCBI Taxonomy" id="1259464"/>
    <lineage>
        <taxon>Bacteria</taxon>
        <taxon>Pseudomonadati</taxon>
        <taxon>Bacteroidota</taxon>
        <taxon>Sphingobacteriia</taxon>
        <taxon>Sphingobacteriales</taxon>
        <taxon>Sphingobacteriaceae</taxon>
        <taxon>Arcticibacter</taxon>
    </lineage>
</organism>
<gene>
    <name evidence="3" type="ORF">B0I27_101576</name>
</gene>
<dbReference type="PANTHER" id="PTHR23028:SF53">
    <property type="entry name" value="ACYL_TRANSF_3 DOMAIN-CONTAINING PROTEIN"/>
    <property type="match status" value="1"/>
</dbReference>
<reference evidence="3 4" key="1">
    <citation type="submission" date="2018-03" db="EMBL/GenBank/DDBJ databases">
        <title>Genomic Encyclopedia of Type Strains, Phase III (KMG-III): the genomes of soil and plant-associated and newly described type strains.</title>
        <authorList>
            <person name="Whitman W."/>
        </authorList>
    </citation>
    <scope>NUCLEOTIDE SEQUENCE [LARGE SCALE GENOMIC DNA]</scope>
    <source>
        <strain evidence="3 4">CGMCC 1.9313</strain>
    </source>
</reference>
<feature type="transmembrane region" description="Helical" evidence="1">
    <location>
        <begin position="51"/>
        <end position="68"/>
    </location>
</feature>
<dbReference type="Pfam" id="PF01757">
    <property type="entry name" value="Acyl_transf_3"/>
    <property type="match status" value="1"/>
</dbReference>
<dbReference type="InterPro" id="IPR050879">
    <property type="entry name" value="Acyltransferase_3"/>
</dbReference>
<dbReference type="RefSeq" id="WP_181276657.1">
    <property type="nucleotide sequence ID" value="NZ_PVTH01000001.1"/>
</dbReference>
<feature type="transmembrane region" description="Helical" evidence="1">
    <location>
        <begin position="89"/>
        <end position="109"/>
    </location>
</feature>
<proteinExistence type="predicted"/>
<dbReference type="EMBL" id="PVTH01000001">
    <property type="protein sequence ID" value="PRY55602.1"/>
    <property type="molecule type" value="Genomic_DNA"/>
</dbReference>
<feature type="transmembrane region" description="Helical" evidence="1">
    <location>
        <begin position="21"/>
        <end position="39"/>
    </location>
</feature>
<dbReference type="Proteomes" id="UP000238034">
    <property type="component" value="Unassembled WGS sequence"/>
</dbReference>